<dbReference type="PANTHER" id="PTHR34982:SF1">
    <property type="entry name" value="FLAGELLAR ASSEMBLY PROTEIN FLIH"/>
    <property type="match status" value="1"/>
</dbReference>
<feature type="compositionally biased region" description="Acidic residues" evidence="3">
    <location>
        <begin position="43"/>
        <end position="53"/>
    </location>
</feature>
<evidence type="ECO:0000256" key="1">
    <source>
        <dbReference type="ARBA" id="ARBA00022448"/>
    </source>
</evidence>
<keyword evidence="2" id="KW-0653">Protein transport</keyword>
<dbReference type="AlphaFoldDB" id="A0A917F8T9"/>
<name>A0A917F8T9_9PROT</name>
<organism evidence="4 5">
    <name type="scientific">Terasakiella brassicae</name>
    <dbReference type="NCBI Taxonomy" id="1634917"/>
    <lineage>
        <taxon>Bacteria</taxon>
        <taxon>Pseudomonadati</taxon>
        <taxon>Pseudomonadota</taxon>
        <taxon>Alphaproteobacteria</taxon>
        <taxon>Rhodospirillales</taxon>
        <taxon>Terasakiellaceae</taxon>
        <taxon>Terasakiella</taxon>
    </lineage>
</organism>
<feature type="compositionally biased region" description="Basic and acidic residues" evidence="3">
    <location>
        <begin position="7"/>
        <end position="27"/>
    </location>
</feature>
<evidence type="ECO:0000256" key="2">
    <source>
        <dbReference type="ARBA" id="ARBA00022927"/>
    </source>
</evidence>
<keyword evidence="1" id="KW-0813">Transport</keyword>
<gene>
    <name evidence="4" type="ORF">GCM10011332_07120</name>
</gene>
<keyword evidence="5" id="KW-1185">Reference proteome</keyword>
<dbReference type="PANTHER" id="PTHR34982">
    <property type="entry name" value="YOP PROTEINS TRANSLOCATION PROTEIN L"/>
    <property type="match status" value="1"/>
</dbReference>
<evidence type="ECO:0000313" key="4">
    <source>
        <dbReference type="EMBL" id="GGF56219.1"/>
    </source>
</evidence>
<evidence type="ECO:0000313" key="5">
    <source>
        <dbReference type="Proteomes" id="UP000632498"/>
    </source>
</evidence>
<dbReference type="InterPro" id="IPR051472">
    <property type="entry name" value="T3SS_Stator/FliH"/>
</dbReference>
<reference evidence="4" key="2">
    <citation type="submission" date="2020-09" db="EMBL/GenBank/DDBJ databases">
        <authorList>
            <person name="Sun Q."/>
            <person name="Zhou Y."/>
        </authorList>
    </citation>
    <scope>NUCLEOTIDE SEQUENCE</scope>
    <source>
        <strain evidence="4">CGMCC 1.15254</strain>
    </source>
</reference>
<dbReference type="RefSeq" id="WP_188661685.1">
    <property type="nucleotide sequence ID" value="NZ_BMHV01000004.1"/>
</dbReference>
<dbReference type="Proteomes" id="UP000632498">
    <property type="component" value="Unassembled WGS sequence"/>
</dbReference>
<evidence type="ECO:0008006" key="6">
    <source>
        <dbReference type="Google" id="ProtNLM"/>
    </source>
</evidence>
<dbReference type="GO" id="GO:0005829">
    <property type="term" value="C:cytosol"/>
    <property type="evidence" value="ECO:0007669"/>
    <property type="project" value="TreeGrafter"/>
</dbReference>
<evidence type="ECO:0000256" key="3">
    <source>
        <dbReference type="SAM" id="MobiDB-lite"/>
    </source>
</evidence>
<feature type="region of interest" description="Disordered" evidence="3">
    <location>
        <begin position="236"/>
        <end position="274"/>
    </location>
</feature>
<dbReference type="GO" id="GO:0015031">
    <property type="term" value="P:protein transport"/>
    <property type="evidence" value="ECO:0007669"/>
    <property type="project" value="UniProtKB-KW"/>
</dbReference>
<reference evidence="4" key="1">
    <citation type="journal article" date="2014" name="Int. J. Syst. Evol. Microbiol.">
        <title>Complete genome sequence of Corynebacterium casei LMG S-19264T (=DSM 44701T), isolated from a smear-ripened cheese.</title>
        <authorList>
            <consortium name="US DOE Joint Genome Institute (JGI-PGF)"/>
            <person name="Walter F."/>
            <person name="Albersmeier A."/>
            <person name="Kalinowski J."/>
            <person name="Ruckert C."/>
        </authorList>
    </citation>
    <scope>NUCLEOTIDE SEQUENCE</scope>
    <source>
        <strain evidence="4">CGMCC 1.15254</strain>
    </source>
</reference>
<protein>
    <recommendedName>
        <fullName evidence="6">Flagellar assembly protein FliH/Type III secretion system HrpE domain-containing protein</fullName>
    </recommendedName>
</protein>
<sequence>MSTVKRYMFENRNFDPDYDPEADHSYAFDDDDEAPHHHREREQDEGDDDEEVEAPPPPTFSEEEVLAAQQTAFDEGKAAGLEEANAQFERMIATALTQMAQTIPAVFAAHSKSQEDHEAHALSVANAVTKKIIPAYAEKHGLDEILNVVSKCLEPLRAEPRIIVKVHESLREDLHDKLVKIADELGFDGRIVTMAHDDILPGDCRIEWAEGGAERNIENMWQLIDEIVERNLTQGTNQGETHNQADAPLSNAQDVSAENRSENQTGIEETSFDG</sequence>
<feature type="region of interest" description="Disordered" evidence="3">
    <location>
        <begin position="1"/>
        <end position="63"/>
    </location>
</feature>
<accession>A0A917F8T9</accession>
<comment type="caution">
    <text evidence="4">The sequence shown here is derived from an EMBL/GenBank/DDBJ whole genome shotgun (WGS) entry which is preliminary data.</text>
</comment>
<dbReference type="EMBL" id="BMHV01000004">
    <property type="protein sequence ID" value="GGF56219.1"/>
    <property type="molecule type" value="Genomic_DNA"/>
</dbReference>
<proteinExistence type="predicted"/>